<dbReference type="AlphaFoldDB" id="A0AA35S678"/>
<dbReference type="Gene3D" id="2.120.10.30">
    <property type="entry name" value="TolB, C-terminal domain"/>
    <property type="match status" value="2"/>
</dbReference>
<dbReference type="SMART" id="SM01204">
    <property type="entry name" value="FIST_C"/>
    <property type="match status" value="1"/>
</dbReference>
<dbReference type="Proteomes" id="UP001174909">
    <property type="component" value="Unassembled WGS sequence"/>
</dbReference>
<name>A0AA35S678_GEOBA</name>
<dbReference type="PANTHER" id="PTHR47572:SF5">
    <property type="entry name" value="BLR2277 PROTEIN"/>
    <property type="match status" value="1"/>
</dbReference>
<evidence type="ECO:0000313" key="3">
    <source>
        <dbReference type="EMBL" id="CAI8022906.1"/>
    </source>
</evidence>
<feature type="domain" description="FIST C-domain" evidence="2">
    <location>
        <begin position="209"/>
        <end position="354"/>
    </location>
</feature>
<accession>A0AA35S678</accession>
<dbReference type="InterPro" id="IPR011042">
    <property type="entry name" value="6-blade_b-propeller_TolB-like"/>
</dbReference>
<dbReference type="SUPFAM" id="SSF63829">
    <property type="entry name" value="Calcium-dependent phosphotriesterase"/>
    <property type="match status" value="1"/>
</dbReference>
<dbReference type="InterPro" id="IPR013658">
    <property type="entry name" value="SGL"/>
</dbReference>
<protein>
    <submittedName>
        <fullName evidence="3">Uncharacterized protein Mb0644c</fullName>
    </submittedName>
</protein>
<dbReference type="Pfam" id="PF08495">
    <property type="entry name" value="FIST"/>
    <property type="match status" value="1"/>
</dbReference>
<evidence type="ECO:0000259" key="2">
    <source>
        <dbReference type="SMART" id="SM01204"/>
    </source>
</evidence>
<dbReference type="InterPro" id="IPR019494">
    <property type="entry name" value="FIST_C"/>
</dbReference>
<dbReference type="Pfam" id="PF08450">
    <property type="entry name" value="SGL"/>
    <property type="match status" value="1"/>
</dbReference>
<evidence type="ECO:0000259" key="1">
    <source>
        <dbReference type="SMART" id="SM00897"/>
    </source>
</evidence>
<dbReference type="Pfam" id="PF10442">
    <property type="entry name" value="FIST_C"/>
    <property type="match status" value="1"/>
</dbReference>
<dbReference type="InterPro" id="IPR013702">
    <property type="entry name" value="FIST_domain_N"/>
</dbReference>
<comment type="caution">
    <text evidence="3">The sequence shown here is derived from an EMBL/GenBank/DDBJ whole genome shotgun (WGS) entry which is preliminary data.</text>
</comment>
<sequence length="580" mass="61891">MIHVGVGHSQSLSTVEAAERATLMAMGNAGIAKADLAIVFATINYQTEYEDLYKAVQSNSNCDELVGCSGMSVLTSAGEFEEEPALAVMVIRSEQLSAVSFSARGTASEVGEQIQKDIQSGLAELVTHIGSDGTALPVVGAAVSGDATGAQMYHWKGEEATEGGLTGILLTGDFDTEIGVAQGCQPIGKPREITRAEGRVIFELDGEPALENFKGTLQLLTQDDIRRSGGTVFVGIAMDPENKNPIRGDFLIRNLVGINEEHAALAVSEEVTEGQLVQFHLRNPNAAAEEIQAILTQLAEKTRQHPPAFGLYFNCLGRGKGLYGTANHDISVIQEKFPGLPVIGFFGNSEFAPIGGRNFSHAYTGIEGPACDAAGNLYAVNYERQHTIGKVTPDGTASVFVELPTGSIGNGIRFNSEGFMFIADYTNHNILKVDMDTRNITVHAHEATMNQPNDIAIGANDILYASDPNWGASTGQIWRVDTDGEVTLLEADMGTTNGIEFPDFGMDGMRCDIEGNLYVTRHGKGTVAKLSPAGEFGGGPKWVDGKFGKALEFSASSDFVAVEDDAVFHIEDEITQAAWD</sequence>
<dbReference type="SMART" id="SM00897">
    <property type="entry name" value="FIST"/>
    <property type="match status" value="1"/>
</dbReference>
<organism evidence="3 4">
    <name type="scientific">Geodia barretti</name>
    <name type="common">Barrett's horny sponge</name>
    <dbReference type="NCBI Taxonomy" id="519541"/>
    <lineage>
        <taxon>Eukaryota</taxon>
        <taxon>Metazoa</taxon>
        <taxon>Porifera</taxon>
        <taxon>Demospongiae</taxon>
        <taxon>Heteroscleromorpha</taxon>
        <taxon>Tetractinellida</taxon>
        <taxon>Astrophorina</taxon>
        <taxon>Geodiidae</taxon>
        <taxon>Geodia</taxon>
    </lineage>
</organism>
<proteinExistence type="predicted"/>
<feature type="domain" description="FIST" evidence="1">
    <location>
        <begin position="33"/>
        <end position="208"/>
    </location>
</feature>
<dbReference type="EMBL" id="CASHTH010001982">
    <property type="protein sequence ID" value="CAI8022906.1"/>
    <property type="molecule type" value="Genomic_DNA"/>
</dbReference>
<gene>
    <name evidence="3" type="ORF">GBAR_LOCUS13415</name>
</gene>
<reference evidence="3" key="1">
    <citation type="submission" date="2023-03" db="EMBL/GenBank/DDBJ databases">
        <authorList>
            <person name="Steffen K."/>
            <person name="Cardenas P."/>
        </authorList>
    </citation>
    <scope>NUCLEOTIDE SEQUENCE</scope>
</reference>
<evidence type="ECO:0000313" key="4">
    <source>
        <dbReference type="Proteomes" id="UP001174909"/>
    </source>
</evidence>
<dbReference type="InterPro" id="IPR051262">
    <property type="entry name" value="SMP-30/CGR1_Lactonase"/>
</dbReference>
<keyword evidence="4" id="KW-1185">Reference proteome</keyword>
<dbReference type="PANTHER" id="PTHR47572">
    <property type="entry name" value="LIPOPROTEIN-RELATED"/>
    <property type="match status" value="1"/>
</dbReference>